<evidence type="ECO:0000313" key="2">
    <source>
        <dbReference type="EMBL" id="KAK6630797.1"/>
    </source>
</evidence>
<comment type="caution">
    <text evidence="2">The sequence shown here is derived from an EMBL/GenBank/DDBJ whole genome shotgun (WGS) entry which is preliminary data.</text>
</comment>
<sequence length="115" mass="13010">MVVPEANESQEKDEYPCERAREVKLQAKEKKESGVDSGKLVKPGPKMNKSLQKDTKKQINIKIKNLKENVKGCIKRKYSDAKKMGAAFDRIKVSLRARDTSLGTRTDSEITNEDL</sequence>
<evidence type="ECO:0000256" key="1">
    <source>
        <dbReference type="SAM" id="MobiDB-lite"/>
    </source>
</evidence>
<evidence type="ECO:0000313" key="3">
    <source>
        <dbReference type="Proteomes" id="UP001359485"/>
    </source>
</evidence>
<proteinExistence type="predicted"/>
<organism evidence="2 3">
    <name type="scientific">Polyplax serrata</name>
    <name type="common">Common mouse louse</name>
    <dbReference type="NCBI Taxonomy" id="468196"/>
    <lineage>
        <taxon>Eukaryota</taxon>
        <taxon>Metazoa</taxon>
        <taxon>Ecdysozoa</taxon>
        <taxon>Arthropoda</taxon>
        <taxon>Hexapoda</taxon>
        <taxon>Insecta</taxon>
        <taxon>Pterygota</taxon>
        <taxon>Neoptera</taxon>
        <taxon>Paraneoptera</taxon>
        <taxon>Psocodea</taxon>
        <taxon>Troctomorpha</taxon>
        <taxon>Phthiraptera</taxon>
        <taxon>Anoplura</taxon>
        <taxon>Polyplacidae</taxon>
        <taxon>Polyplax</taxon>
    </lineage>
</organism>
<protein>
    <submittedName>
        <fullName evidence="2">Uncharacterized protein</fullName>
    </submittedName>
</protein>
<feature type="region of interest" description="Disordered" evidence="1">
    <location>
        <begin position="27"/>
        <end position="55"/>
    </location>
</feature>
<dbReference type="EMBL" id="JAWJWF010000007">
    <property type="protein sequence ID" value="KAK6630797.1"/>
    <property type="molecule type" value="Genomic_DNA"/>
</dbReference>
<dbReference type="Proteomes" id="UP001359485">
    <property type="component" value="Unassembled WGS sequence"/>
</dbReference>
<accession>A0ABR1AX91</accession>
<name>A0ABR1AX91_POLSC</name>
<gene>
    <name evidence="2" type="ORF">RUM44_002966</name>
</gene>
<reference evidence="2 3" key="1">
    <citation type="submission" date="2023-09" db="EMBL/GenBank/DDBJ databases">
        <title>Genomes of two closely related lineages of the louse Polyplax serrata with different host specificities.</title>
        <authorList>
            <person name="Martinu J."/>
            <person name="Tarabai H."/>
            <person name="Stefka J."/>
            <person name="Hypsa V."/>
        </authorList>
    </citation>
    <scope>NUCLEOTIDE SEQUENCE [LARGE SCALE GENOMIC DNA]</scope>
    <source>
        <strain evidence="2">98ZLc_SE</strain>
    </source>
</reference>
<keyword evidence="3" id="KW-1185">Reference proteome</keyword>